<proteinExistence type="predicted"/>
<feature type="transmembrane region" description="Helical" evidence="1">
    <location>
        <begin position="105"/>
        <end position="127"/>
    </location>
</feature>
<dbReference type="EMBL" id="LR134516">
    <property type="protein sequence ID" value="VEJ20460.1"/>
    <property type="molecule type" value="Genomic_DNA"/>
</dbReference>
<evidence type="ECO:0000313" key="3">
    <source>
        <dbReference type="Proteomes" id="UP000268229"/>
    </source>
</evidence>
<gene>
    <name evidence="2" type="ORF">NCTC12227_00167</name>
</gene>
<protein>
    <recommendedName>
        <fullName evidence="4">Transmembrane protein</fullName>
    </recommendedName>
</protein>
<organism evidence="2 3">
    <name type="scientific">Neisseria animaloris</name>
    <dbReference type="NCBI Taxonomy" id="326522"/>
    <lineage>
        <taxon>Bacteria</taxon>
        <taxon>Pseudomonadati</taxon>
        <taxon>Pseudomonadota</taxon>
        <taxon>Betaproteobacteria</taxon>
        <taxon>Neisseriales</taxon>
        <taxon>Neisseriaceae</taxon>
        <taxon>Neisseria</taxon>
    </lineage>
</organism>
<evidence type="ECO:0008006" key="4">
    <source>
        <dbReference type="Google" id="ProtNLM"/>
    </source>
</evidence>
<evidence type="ECO:0000256" key="1">
    <source>
        <dbReference type="SAM" id="Phobius"/>
    </source>
</evidence>
<dbReference type="AlphaFoldDB" id="A0A3S4XRQ7"/>
<dbReference type="KEGG" id="nani:NCTC12227_00167"/>
<reference evidence="2 3" key="1">
    <citation type="submission" date="2018-12" db="EMBL/GenBank/DDBJ databases">
        <authorList>
            <consortium name="Pathogen Informatics"/>
        </authorList>
    </citation>
    <scope>NUCLEOTIDE SEQUENCE [LARGE SCALE GENOMIC DNA]</scope>
    <source>
        <strain evidence="2 3">NCTC12227</strain>
    </source>
</reference>
<keyword evidence="1" id="KW-0472">Membrane</keyword>
<accession>A0A3S4XRQ7</accession>
<keyword evidence="1" id="KW-0812">Transmembrane</keyword>
<sequence length="146" mass="16088">MRAALSGFQRCRFSPCHRRVIASKVFSRAACRSCLACCLAALGSCPVAIRRRAFSAASQASLKETAGYLPIESNFSLPSMRYFSRHNFPPAGVTCKNIPLPSASLYGLAAGLAFFIWRSFSGIWGYFFRGVFQIPLNIPPFFGLFN</sequence>
<dbReference type="Proteomes" id="UP000268229">
    <property type="component" value="Chromosome"/>
</dbReference>
<keyword evidence="1" id="KW-1133">Transmembrane helix</keyword>
<evidence type="ECO:0000313" key="2">
    <source>
        <dbReference type="EMBL" id="VEJ20460.1"/>
    </source>
</evidence>
<name>A0A3S4XRQ7_9NEIS</name>
<keyword evidence="3" id="KW-1185">Reference proteome</keyword>